<evidence type="ECO:0000313" key="2">
    <source>
        <dbReference type="EMBL" id="AKO52810.1"/>
    </source>
</evidence>
<proteinExistence type="predicted"/>
<dbReference type="InterPro" id="IPR000073">
    <property type="entry name" value="AB_hydrolase_1"/>
</dbReference>
<dbReference type="InterPro" id="IPR050266">
    <property type="entry name" value="AB_hydrolase_sf"/>
</dbReference>
<gene>
    <name evidence="2" type="ORF">ABA45_10685</name>
</gene>
<dbReference type="EMBL" id="CP011494">
    <property type="protein sequence ID" value="AKO52810.1"/>
    <property type="molecule type" value="Genomic_DNA"/>
</dbReference>
<dbReference type="PATRIC" id="fig|330734.3.peg.2246"/>
<dbReference type="PANTHER" id="PTHR43798">
    <property type="entry name" value="MONOACYLGLYCEROL LIPASE"/>
    <property type="match status" value="1"/>
</dbReference>
<dbReference type="PRINTS" id="PR00111">
    <property type="entry name" value="ABHYDROLASE"/>
</dbReference>
<dbReference type="Pfam" id="PF12697">
    <property type="entry name" value="Abhydrolase_6"/>
    <property type="match status" value="1"/>
</dbReference>
<dbReference type="InterPro" id="IPR029058">
    <property type="entry name" value="AB_hydrolase_fold"/>
</dbReference>
<dbReference type="SUPFAM" id="SSF53474">
    <property type="entry name" value="alpha/beta-Hydrolases"/>
    <property type="match status" value="1"/>
</dbReference>
<dbReference type="RefSeq" id="WP_048385999.1">
    <property type="nucleotide sequence ID" value="NZ_CP011494.1"/>
</dbReference>
<dbReference type="KEGG" id="mpq:ABA45_10685"/>
<sequence length="254" mass="27201">MNGIAAVEGSGAQRVLVLHGWALDSKVWLDTRALIDHTRFTYAYFDFPGYGSNRSATLADGMEGMAASALAAAASLGWDHFDILGHSMGGATALRVATLAPERVSAVVALTPVSPQGTPLDEATYESFKSAWADPSPVLRGLAPHLTAEQLDNIVGYSRATMNQSVWEAYLENWTKADFFNTLKNCSTPVTLAYGDSDPFVTAEYLSNTASSLSSGTLVAIDNAGHYPMVENSRETVRLWESAFIQASKGVNNV</sequence>
<keyword evidence="3" id="KW-1185">Reference proteome</keyword>
<keyword evidence="2" id="KW-0378">Hydrolase</keyword>
<name>A0A0H4I502_9GAMM</name>
<dbReference type="Gene3D" id="3.40.50.1820">
    <property type="entry name" value="alpha/beta hydrolase"/>
    <property type="match status" value="1"/>
</dbReference>
<reference evidence="2 3" key="1">
    <citation type="submission" date="2015-05" db="EMBL/GenBank/DDBJ databases">
        <title>Complete genome of Marinobacter psychrophilus strain 20041T isolated from sea-ice of the Canadian Basin.</title>
        <authorList>
            <person name="Song L."/>
            <person name="Ren L."/>
            <person name="Yu Y."/>
            <person name="Wang X."/>
        </authorList>
    </citation>
    <scope>NUCLEOTIDE SEQUENCE [LARGE SCALE GENOMIC DNA]</scope>
    <source>
        <strain evidence="2 3">20041</strain>
    </source>
</reference>
<dbReference type="AlphaFoldDB" id="A0A0H4I502"/>
<dbReference type="GO" id="GO:0016787">
    <property type="term" value="F:hydrolase activity"/>
    <property type="evidence" value="ECO:0007669"/>
    <property type="project" value="UniProtKB-KW"/>
</dbReference>
<dbReference type="Proteomes" id="UP000036406">
    <property type="component" value="Chromosome"/>
</dbReference>
<dbReference type="PANTHER" id="PTHR43798:SF33">
    <property type="entry name" value="HYDROLASE, PUTATIVE (AFU_ORTHOLOGUE AFUA_2G14860)-RELATED"/>
    <property type="match status" value="1"/>
</dbReference>
<accession>A0A0H4I502</accession>
<feature type="domain" description="AB hydrolase-1" evidence="1">
    <location>
        <begin position="15"/>
        <end position="238"/>
    </location>
</feature>
<dbReference type="GO" id="GO:0016020">
    <property type="term" value="C:membrane"/>
    <property type="evidence" value="ECO:0007669"/>
    <property type="project" value="TreeGrafter"/>
</dbReference>
<protein>
    <submittedName>
        <fullName evidence="2">Hydrolase</fullName>
    </submittedName>
</protein>
<evidence type="ECO:0000259" key="1">
    <source>
        <dbReference type="Pfam" id="PF12697"/>
    </source>
</evidence>
<evidence type="ECO:0000313" key="3">
    <source>
        <dbReference type="Proteomes" id="UP000036406"/>
    </source>
</evidence>
<organism evidence="2 3">
    <name type="scientific">Marinobacter psychrophilus</name>
    <dbReference type="NCBI Taxonomy" id="330734"/>
    <lineage>
        <taxon>Bacteria</taxon>
        <taxon>Pseudomonadati</taxon>
        <taxon>Pseudomonadota</taxon>
        <taxon>Gammaproteobacteria</taxon>
        <taxon>Pseudomonadales</taxon>
        <taxon>Marinobacteraceae</taxon>
        <taxon>Marinobacter</taxon>
    </lineage>
</organism>
<dbReference type="STRING" id="330734.ABA45_10685"/>